<dbReference type="RefSeq" id="WP_015231696.1">
    <property type="nucleotide sequence ID" value="NC_019791.1"/>
</dbReference>
<dbReference type="STRING" id="1056495.Calag_0002"/>
<dbReference type="InParanoid" id="L0A7F3"/>
<dbReference type="Gene3D" id="3.30.2170.10">
    <property type="entry name" value="archaeoglobus fulgidus dsm 4304 superfamily"/>
    <property type="match status" value="1"/>
</dbReference>
<dbReference type="PANTHER" id="PTHR39518:SF2">
    <property type="entry name" value="UPF0215 PROTEIN MJ1150"/>
    <property type="match status" value="1"/>
</dbReference>
<dbReference type="HAMAP" id="MF_00582">
    <property type="entry name" value="UPF0215"/>
    <property type="match status" value="1"/>
</dbReference>
<proteinExistence type="inferred from homology"/>
<keyword evidence="3" id="KW-1185">Reference proteome</keyword>
<evidence type="ECO:0000256" key="1">
    <source>
        <dbReference type="HAMAP-Rule" id="MF_00582"/>
    </source>
</evidence>
<dbReference type="OrthoDB" id="15207at2157"/>
<name>L0A7F3_CALLD</name>
<accession>L0A7F3</accession>
<dbReference type="AlphaFoldDB" id="L0A7F3"/>
<dbReference type="HOGENOM" id="CLU_095956_1_1_2"/>
<dbReference type="InterPro" id="IPR002802">
    <property type="entry name" value="Endo_dU"/>
</dbReference>
<dbReference type="PANTHER" id="PTHR39518">
    <property type="entry name" value="UPF0215 PROTEIN MJ1150"/>
    <property type="match status" value="1"/>
</dbReference>
<dbReference type="KEGG" id="clg:Calag_0002"/>
<dbReference type="GeneID" id="14211264"/>
<comment type="similarity">
    <text evidence="1">Belongs to the UPF0215 family.</text>
</comment>
<dbReference type="PIRSF" id="PIRSF006380">
    <property type="entry name" value="UCP006380"/>
    <property type="match status" value="1"/>
</dbReference>
<sequence>MIIEKIIACDDGEVKKLGYGKTLVSCISYKEVWPENIKIGFVHTDGLDATSVLSYLIKTLANNEKSVVLFDSITIAGFNVISLPGIQKLTNLPSIVIYNYKPSIKNLLKALRPHFEDSYIRELALNQLKEIKKIETNRGVLYIVNRGVNKEEAIQLINSYQFYSTIPEPLRMSHIISSHLSKIINPYLP</sequence>
<organism evidence="2 3">
    <name type="scientific">Caldisphaera lagunensis (strain DSM 15908 / JCM 11604 / ANMR 0165 / IC-154)</name>
    <dbReference type="NCBI Taxonomy" id="1056495"/>
    <lineage>
        <taxon>Archaea</taxon>
        <taxon>Thermoproteota</taxon>
        <taxon>Thermoprotei</taxon>
        <taxon>Acidilobales</taxon>
        <taxon>Caldisphaeraceae</taxon>
        <taxon>Caldisphaera</taxon>
    </lineage>
</organism>
<dbReference type="Pfam" id="PF01949">
    <property type="entry name" value="Endo_dU"/>
    <property type="match status" value="1"/>
</dbReference>
<gene>
    <name evidence="2" type="ordered locus">Calag_0002</name>
</gene>
<dbReference type="eggNOG" id="arCOG00928">
    <property type="taxonomic scope" value="Archaea"/>
</dbReference>
<protein>
    <recommendedName>
        <fullName evidence="1">UPF0215 protein Calag_0002</fullName>
    </recommendedName>
</protein>
<dbReference type="EMBL" id="CP003378">
    <property type="protein sequence ID" value="AFZ69798.1"/>
    <property type="molecule type" value="Genomic_DNA"/>
</dbReference>
<dbReference type="Proteomes" id="UP000010469">
    <property type="component" value="Chromosome"/>
</dbReference>
<reference evidence="3" key="1">
    <citation type="submission" date="2012-03" db="EMBL/GenBank/DDBJ databases">
        <title>Complete genome of Caldisphaera lagunensis DSM 15908.</title>
        <authorList>
            <person name="Lucas S."/>
            <person name="Copeland A."/>
            <person name="Lapidus A."/>
            <person name="Glavina del Rio T."/>
            <person name="Dalin E."/>
            <person name="Tice H."/>
            <person name="Bruce D."/>
            <person name="Goodwin L."/>
            <person name="Pitluck S."/>
            <person name="Peters L."/>
            <person name="Mikhailova N."/>
            <person name="Teshima H."/>
            <person name="Kyrpides N."/>
            <person name="Mavromatis K."/>
            <person name="Ivanova N."/>
            <person name="Brettin T."/>
            <person name="Detter J.C."/>
            <person name="Han C."/>
            <person name="Larimer F."/>
            <person name="Land M."/>
            <person name="Hauser L."/>
            <person name="Markowitz V."/>
            <person name="Cheng J.-F."/>
            <person name="Hugenholtz P."/>
            <person name="Woyke T."/>
            <person name="Wu D."/>
            <person name="Spring S."/>
            <person name="Schroeder M."/>
            <person name="Brambilla E."/>
            <person name="Klenk H.-P."/>
            <person name="Eisen J.A."/>
        </authorList>
    </citation>
    <scope>NUCLEOTIDE SEQUENCE [LARGE SCALE GENOMIC DNA]</scope>
    <source>
        <strain evidence="3">DSM 15908 / JCM 11604 / IC-154</strain>
    </source>
</reference>
<evidence type="ECO:0000313" key="3">
    <source>
        <dbReference type="Proteomes" id="UP000010469"/>
    </source>
</evidence>
<evidence type="ECO:0000313" key="2">
    <source>
        <dbReference type="EMBL" id="AFZ69798.1"/>
    </source>
</evidence>